<dbReference type="InterPro" id="IPR050125">
    <property type="entry name" value="GPCR_opsins"/>
</dbReference>
<dbReference type="AlphaFoldDB" id="A0A3M6U7E2"/>
<feature type="transmembrane region" description="Helical" evidence="9">
    <location>
        <begin position="88"/>
        <end position="112"/>
    </location>
</feature>
<organism evidence="11 12">
    <name type="scientific">Pocillopora damicornis</name>
    <name type="common">Cauliflower coral</name>
    <name type="synonym">Millepora damicornis</name>
    <dbReference type="NCBI Taxonomy" id="46731"/>
    <lineage>
        <taxon>Eukaryota</taxon>
        <taxon>Metazoa</taxon>
        <taxon>Cnidaria</taxon>
        <taxon>Anthozoa</taxon>
        <taxon>Hexacorallia</taxon>
        <taxon>Scleractinia</taxon>
        <taxon>Astrocoeniina</taxon>
        <taxon>Pocilloporidae</taxon>
        <taxon>Pocillopora</taxon>
    </lineage>
</organism>
<keyword evidence="3 9" id="KW-1133">Transmembrane helix</keyword>
<evidence type="ECO:0000256" key="5">
    <source>
        <dbReference type="ARBA" id="ARBA00023136"/>
    </source>
</evidence>
<dbReference type="PROSITE" id="PS50262">
    <property type="entry name" value="G_PROTEIN_RECEP_F1_2"/>
    <property type="match status" value="1"/>
</dbReference>
<dbReference type="SMART" id="SM01381">
    <property type="entry name" value="7TM_GPCR_Srsx"/>
    <property type="match status" value="1"/>
</dbReference>
<evidence type="ECO:0000259" key="10">
    <source>
        <dbReference type="PROSITE" id="PS50262"/>
    </source>
</evidence>
<dbReference type="SUPFAM" id="SSF81321">
    <property type="entry name" value="Family A G protein-coupled receptor-like"/>
    <property type="match status" value="1"/>
</dbReference>
<evidence type="ECO:0000256" key="8">
    <source>
        <dbReference type="SAM" id="MobiDB-lite"/>
    </source>
</evidence>
<keyword evidence="5 9" id="KW-0472">Membrane</keyword>
<feature type="domain" description="G-protein coupled receptors family 1 profile" evidence="10">
    <location>
        <begin position="30"/>
        <end position="291"/>
    </location>
</feature>
<keyword evidence="6" id="KW-0675">Receptor</keyword>
<dbReference type="Pfam" id="PF00001">
    <property type="entry name" value="7tm_1"/>
    <property type="match status" value="1"/>
</dbReference>
<dbReference type="InterPro" id="IPR017452">
    <property type="entry name" value="GPCR_Rhodpsn_7TM"/>
</dbReference>
<feature type="region of interest" description="Disordered" evidence="8">
    <location>
        <begin position="312"/>
        <end position="338"/>
    </location>
</feature>
<keyword evidence="7" id="KW-0807">Transducer</keyword>
<feature type="transmembrane region" description="Helical" evidence="9">
    <location>
        <begin position="272"/>
        <end position="294"/>
    </location>
</feature>
<comment type="caution">
    <text evidence="11">The sequence shown here is derived from an EMBL/GenBank/DDBJ whole genome shotgun (WGS) entry which is preliminary data.</text>
</comment>
<feature type="transmembrane region" description="Helical" evidence="9">
    <location>
        <begin position="20"/>
        <end position="39"/>
    </location>
</feature>
<dbReference type="CDD" id="cd00637">
    <property type="entry name" value="7tm_classA_rhodopsin-like"/>
    <property type="match status" value="1"/>
</dbReference>
<dbReference type="PRINTS" id="PR00237">
    <property type="entry name" value="GPCRRHODOPSN"/>
</dbReference>
<evidence type="ECO:0000313" key="12">
    <source>
        <dbReference type="Proteomes" id="UP000275408"/>
    </source>
</evidence>
<sequence length="353" mass="40174">MSSSLGERENGIIVAEATSLIILNVVSLVGNFLICWTVYRSKSLRTTTNLYIVALAVGDLSSAIFVMPISSAVLITGDWRFSDFYCNIQGFFVVLNIYVSPCLMALTAFNRYVRIVRTNMYPKLFSMRKSKIWIIAVWCIAIAYILIQVFAGNQAIRFVPGYAVCSTTHLKETQKIVHYSIVIPVFVVAPIVITSFCYYKIFRTIKLHNKNVMPSLQASSNNFSRVKISRRELKISMSLFVVVIVFAFCWIPLWILALLFRFKLVKSLPRNVALFVSFLVFFSSTINPFIYAGMNRSFRREIRHICLPASKQEPVSERTRPSGKTDEELDEPNQTRLNEVELGVKAAYSENTD</sequence>
<reference evidence="11 12" key="1">
    <citation type="journal article" date="2018" name="Sci. Rep.">
        <title>Comparative analysis of the Pocillopora damicornis genome highlights role of immune system in coral evolution.</title>
        <authorList>
            <person name="Cunning R."/>
            <person name="Bay R.A."/>
            <person name="Gillette P."/>
            <person name="Baker A.C."/>
            <person name="Traylor-Knowles N."/>
        </authorList>
    </citation>
    <scope>NUCLEOTIDE SEQUENCE [LARGE SCALE GENOMIC DNA]</scope>
    <source>
        <strain evidence="11">RSMAS</strain>
        <tissue evidence="11">Whole animal</tissue>
    </source>
</reference>
<dbReference type="InterPro" id="IPR000276">
    <property type="entry name" value="GPCR_Rhodpsn"/>
</dbReference>
<evidence type="ECO:0000256" key="2">
    <source>
        <dbReference type="ARBA" id="ARBA00022692"/>
    </source>
</evidence>
<feature type="transmembrane region" description="Helical" evidence="9">
    <location>
        <begin position="235"/>
        <end position="260"/>
    </location>
</feature>
<evidence type="ECO:0000256" key="1">
    <source>
        <dbReference type="ARBA" id="ARBA00004141"/>
    </source>
</evidence>
<name>A0A3M6U7E2_POCDA</name>
<dbReference type="EMBL" id="RCHS01002141">
    <property type="protein sequence ID" value="RMX49444.1"/>
    <property type="molecule type" value="Genomic_DNA"/>
</dbReference>
<dbReference type="OrthoDB" id="10044919at2759"/>
<proteinExistence type="predicted"/>
<keyword evidence="2 9" id="KW-0812">Transmembrane</keyword>
<dbReference type="OMA" id="NTNACAL"/>
<evidence type="ECO:0000313" key="11">
    <source>
        <dbReference type="EMBL" id="RMX49444.1"/>
    </source>
</evidence>
<evidence type="ECO:0000256" key="4">
    <source>
        <dbReference type="ARBA" id="ARBA00023040"/>
    </source>
</evidence>
<dbReference type="Proteomes" id="UP000275408">
    <property type="component" value="Unassembled WGS sequence"/>
</dbReference>
<dbReference type="PANTHER" id="PTHR24240">
    <property type="entry name" value="OPSIN"/>
    <property type="match status" value="1"/>
</dbReference>
<feature type="transmembrane region" description="Helical" evidence="9">
    <location>
        <begin position="176"/>
        <end position="199"/>
    </location>
</feature>
<evidence type="ECO:0000256" key="9">
    <source>
        <dbReference type="SAM" id="Phobius"/>
    </source>
</evidence>
<evidence type="ECO:0000256" key="3">
    <source>
        <dbReference type="ARBA" id="ARBA00022989"/>
    </source>
</evidence>
<gene>
    <name evidence="11" type="ORF">pdam_00013359</name>
</gene>
<dbReference type="GO" id="GO:0004930">
    <property type="term" value="F:G protein-coupled receptor activity"/>
    <property type="evidence" value="ECO:0007669"/>
    <property type="project" value="UniProtKB-KW"/>
</dbReference>
<dbReference type="Gene3D" id="1.20.1070.10">
    <property type="entry name" value="Rhodopsin 7-helix transmembrane proteins"/>
    <property type="match status" value="1"/>
</dbReference>
<evidence type="ECO:0000256" key="7">
    <source>
        <dbReference type="ARBA" id="ARBA00023224"/>
    </source>
</evidence>
<accession>A0A3M6U7E2</accession>
<evidence type="ECO:0000256" key="6">
    <source>
        <dbReference type="ARBA" id="ARBA00023170"/>
    </source>
</evidence>
<protein>
    <recommendedName>
        <fullName evidence="10">G-protein coupled receptors family 1 profile domain-containing protein</fullName>
    </recommendedName>
</protein>
<dbReference type="GO" id="GO:0016020">
    <property type="term" value="C:membrane"/>
    <property type="evidence" value="ECO:0007669"/>
    <property type="project" value="UniProtKB-SubCell"/>
</dbReference>
<comment type="subcellular location">
    <subcellularLocation>
        <location evidence="1">Membrane</location>
        <topology evidence="1">Multi-pass membrane protein</topology>
    </subcellularLocation>
</comment>
<feature type="transmembrane region" description="Helical" evidence="9">
    <location>
        <begin position="132"/>
        <end position="156"/>
    </location>
</feature>
<feature type="compositionally biased region" description="Basic and acidic residues" evidence="8">
    <location>
        <begin position="314"/>
        <end position="326"/>
    </location>
</feature>
<keyword evidence="12" id="KW-1185">Reference proteome</keyword>
<feature type="transmembrane region" description="Helical" evidence="9">
    <location>
        <begin position="51"/>
        <end position="76"/>
    </location>
</feature>
<keyword evidence="4" id="KW-0297">G-protein coupled receptor</keyword>